<evidence type="ECO:0000256" key="12">
    <source>
        <dbReference type="ARBA" id="ARBA00022801"/>
    </source>
</evidence>
<dbReference type="InterPro" id="IPR000999">
    <property type="entry name" value="RNase_III_dom"/>
</dbReference>
<evidence type="ECO:0000256" key="4">
    <source>
        <dbReference type="ARBA" id="ARBA00011738"/>
    </source>
</evidence>
<keyword evidence="5 16" id="KW-0963">Cytoplasm</keyword>
<dbReference type="InterPro" id="IPR014720">
    <property type="entry name" value="dsRBD_dom"/>
</dbReference>
<dbReference type="InterPro" id="IPR036389">
    <property type="entry name" value="RNase_III_sf"/>
</dbReference>
<evidence type="ECO:0000256" key="6">
    <source>
        <dbReference type="ARBA" id="ARBA00022552"/>
    </source>
</evidence>
<protein>
    <recommendedName>
        <fullName evidence="16">Ribonuclease 3</fullName>
        <ecNumber evidence="16">3.1.26.3</ecNumber>
    </recommendedName>
    <alternativeName>
        <fullName evidence="16">Ribonuclease III</fullName>
        <shortName evidence="16">RNase III</shortName>
    </alternativeName>
</protein>
<dbReference type="GO" id="GO:0006397">
    <property type="term" value="P:mRNA processing"/>
    <property type="evidence" value="ECO:0007669"/>
    <property type="project" value="UniProtKB-UniRule"/>
</dbReference>
<keyword evidence="18" id="KW-1185">Reference proteome</keyword>
<comment type="catalytic activity">
    <reaction evidence="1 16">
        <text>Endonucleolytic cleavage to 5'-phosphomonoester.</text>
        <dbReference type="EC" id="3.1.26.3"/>
    </reaction>
</comment>
<dbReference type="PROSITE" id="PS00517">
    <property type="entry name" value="RNASE_3_1"/>
    <property type="match status" value="1"/>
</dbReference>
<keyword evidence="9 16" id="KW-0540">Nuclease</keyword>
<dbReference type="SUPFAM" id="SSF54768">
    <property type="entry name" value="dsRNA-binding domain-like"/>
    <property type="match status" value="1"/>
</dbReference>
<dbReference type="SMART" id="SM00358">
    <property type="entry name" value="DSRM"/>
    <property type="match status" value="1"/>
</dbReference>
<keyword evidence="14 16" id="KW-0694">RNA-binding</keyword>
<reference evidence="18" key="1">
    <citation type="submission" date="2020-01" db="EMBL/GenBank/DDBJ databases">
        <title>Phosphoaccumulans saitamaens gen. nov., sp. nov., a polyphosphate accumulating bacterium isolated from surface river water.</title>
        <authorList>
            <person name="Watanabe K."/>
            <person name="Suda W."/>
        </authorList>
    </citation>
    <scope>NUCLEOTIDE SEQUENCE [LARGE SCALE GENOMIC DNA]</scope>
    <source>
        <strain evidence="18">ICHIAU1</strain>
    </source>
</reference>
<dbReference type="GO" id="GO:0005737">
    <property type="term" value="C:cytoplasm"/>
    <property type="evidence" value="ECO:0007669"/>
    <property type="project" value="UniProtKB-SubCell"/>
</dbReference>
<evidence type="ECO:0000313" key="17">
    <source>
        <dbReference type="EMBL" id="BBU69445.1"/>
    </source>
</evidence>
<dbReference type="PANTHER" id="PTHR14950:SF37">
    <property type="entry name" value="ENDORIBONUCLEASE DICER"/>
    <property type="match status" value="1"/>
</dbReference>
<comment type="function">
    <text evidence="15 16">Digests double-stranded RNA. Involved in the processing of primary rRNA transcript to yield the immediate precursors to the large and small rRNAs (23S and 16S). Processes some mRNAs, and tRNAs when they are encoded in the rRNA operon. Processes pre-crRNA and tracrRNA of type II CRISPR loci if present in the organism.</text>
</comment>
<evidence type="ECO:0000313" key="18">
    <source>
        <dbReference type="Proteomes" id="UP000463961"/>
    </source>
</evidence>
<evidence type="ECO:0000256" key="8">
    <source>
        <dbReference type="ARBA" id="ARBA00022694"/>
    </source>
</evidence>
<dbReference type="GO" id="GO:0008033">
    <property type="term" value="P:tRNA processing"/>
    <property type="evidence" value="ECO:0007669"/>
    <property type="project" value="UniProtKB-KW"/>
</dbReference>
<dbReference type="GO" id="GO:0046872">
    <property type="term" value="F:metal ion binding"/>
    <property type="evidence" value="ECO:0007669"/>
    <property type="project" value="UniProtKB-KW"/>
</dbReference>
<evidence type="ECO:0000256" key="11">
    <source>
        <dbReference type="ARBA" id="ARBA00022759"/>
    </source>
</evidence>
<evidence type="ECO:0000256" key="15">
    <source>
        <dbReference type="ARBA" id="ARBA00049596"/>
    </source>
</evidence>
<dbReference type="FunFam" id="1.10.1520.10:FF:000001">
    <property type="entry name" value="Ribonuclease 3"/>
    <property type="match status" value="1"/>
</dbReference>
<dbReference type="SMART" id="SM00535">
    <property type="entry name" value="RIBOc"/>
    <property type="match status" value="1"/>
</dbReference>
<comment type="subunit">
    <text evidence="4 16">Homodimer.</text>
</comment>
<dbReference type="SUPFAM" id="SSF69065">
    <property type="entry name" value="RNase III domain-like"/>
    <property type="match status" value="1"/>
</dbReference>
<accession>A0A679HV15</accession>
<dbReference type="EC" id="3.1.26.3" evidence="16"/>
<keyword evidence="11 16" id="KW-0255">Endonuclease</keyword>
<dbReference type="Gene3D" id="3.30.160.20">
    <property type="match status" value="1"/>
</dbReference>
<dbReference type="HAMAP" id="MF_00104">
    <property type="entry name" value="RNase_III"/>
    <property type="match status" value="1"/>
</dbReference>
<evidence type="ECO:0000256" key="14">
    <source>
        <dbReference type="ARBA" id="ARBA00022884"/>
    </source>
</evidence>
<keyword evidence="12 16" id="KW-0378">Hydrolase</keyword>
<comment type="subcellular location">
    <subcellularLocation>
        <location evidence="2 16">Cytoplasm</location>
    </subcellularLocation>
</comment>
<dbReference type="Pfam" id="PF00035">
    <property type="entry name" value="dsrm"/>
    <property type="match status" value="1"/>
</dbReference>
<keyword evidence="7 16" id="KW-0507">mRNA processing</keyword>
<feature type="binding site" evidence="16">
    <location>
        <position position="50"/>
    </location>
    <ligand>
        <name>Mg(2+)</name>
        <dbReference type="ChEBI" id="CHEBI:18420"/>
    </ligand>
</feature>
<feature type="binding site" evidence="16">
    <location>
        <position position="126"/>
    </location>
    <ligand>
        <name>Mg(2+)</name>
        <dbReference type="ChEBI" id="CHEBI:18420"/>
    </ligand>
</feature>
<keyword evidence="6 16" id="KW-0698">rRNA processing</keyword>
<keyword evidence="8 16" id="KW-0819">tRNA processing</keyword>
<dbReference type="Pfam" id="PF14622">
    <property type="entry name" value="Ribonucleas_3_3"/>
    <property type="match status" value="1"/>
</dbReference>
<evidence type="ECO:0000256" key="3">
    <source>
        <dbReference type="ARBA" id="ARBA00010183"/>
    </source>
</evidence>
<dbReference type="GO" id="GO:0006364">
    <property type="term" value="P:rRNA processing"/>
    <property type="evidence" value="ECO:0007669"/>
    <property type="project" value="UniProtKB-UniRule"/>
</dbReference>
<dbReference type="InterPro" id="IPR011907">
    <property type="entry name" value="RNase_III"/>
</dbReference>
<dbReference type="PROSITE" id="PS50137">
    <property type="entry name" value="DS_RBD"/>
    <property type="match status" value="1"/>
</dbReference>
<dbReference type="FunFam" id="3.30.160.20:FF:000003">
    <property type="entry name" value="Ribonuclease 3"/>
    <property type="match status" value="1"/>
</dbReference>
<dbReference type="NCBIfam" id="TIGR02191">
    <property type="entry name" value="RNaseIII"/>
    <property type="match status" value="1"/>
</dbReference>
<dbReference type="AlphaFoldDB" id="A0A679HV15"/>
<feature type="active site" evidence="16">
    <location>
        <position position="126"/>
    </location>
</feature>
<proteinExistence type="inferred from homology"/>
<keyword evidence="10 16" id="KW-0479">Metal-binding</keyword>
<dbReference type="GO" id="GO:0004525">
    <property type="term" value="F:ribonuclease III activity"/>
    <property type="evidence" value="ECO:0007669"/>
    <property type="project" value="UniProtKB-UniRule"/>
</dbReference>
<dbReference type="GO" id="GO:0042802">
    <property type="term" value="F:identical protein binding"/>
    <property type="evidence" value="ECO:0007669"/>
    <property type="project" value="UniProtKB-ARBA"/>
</dbReference>
<feature type="binding site" evidence="16">
    <location>
        <position position="123"/>
    </location>
    <ligand>
        <name>Mg(2+)</name>
        <dbReference type="ChEBI" id="CHEBI:18420"/>
    </ligand>
</feature>
<dbReference type="GO" id="GO:0019843">
    <property type="term" value="F:rRNA binding"/>
    <property type="evidence" value="ECO:0007669"/>
    <property type="project" value="UniProtKB-KW"/>
</dbReference>
<keyword evidence="13 16" id="KW-0460">Magnesium</keyword>
<keyword evidence="16" id="KW-0699">rRNA-binding</keyword>
<dbReference type="PANTHER" id="PTHR14950">
    <property type="entry name" value="DICER-RELATED"/>
    <property type="match status" value="1"/>
</dbReference>
<dbReference type="EMBL" id="AP022345">
    <property type="protein sequence ID" value="BBU69445.1"/>
    <property type="molecule type" value="Genomic_DNA"/>
</dbReference>
<evidence type="ECO:0000256" key="10">
    <source>
        <dbReference type="ARBA" id="ARBA00022723"/>
    </source>
</evidence>
<evidence type="ECO:0000256" key="13">
    <source>
        <dbReference type="ARBA" id="ARBA00022842"/>
    </source>
</evidence>
<dbReference type="CDD" id="cd10845">
    <property type="entry name" value="DSRM_RNAse_III_family"/>
    <property type="match status" value="1"/>
</dbReference>
<evidence type="ECO:0000256" key="5">
    <source>
        <dbReference type="ARBA" id="ARBA00022490"/>
    </source>
</evidence>
<evidence type="ECO:0000256" key="1">
    <source>
        <dbReference type="ARBA" id="ARBA00000109"/>
    </source>
</evidence>
<dbReference type="Gene3D" id="1.10.1520.10">
    <property type="entry name" value="Ribonuclease III domain"/>
    <property type="match status" value="1"/>
</dbReference>
<sequence>MTPMGQRPPTAQRLLAGLESAIGYPFRDQHLLEQALTHRSYGRDHYERLEFLGDSILNAVVAEALFQAFPELPEGDLSRLRANLVCQDQLVKVAGELSISRYLRLGEGELKSGGQHRPSILADTVEALYGAIWQEAGFETARRVILANFGQRISAIDLNQLPSAKDAKTRLQEWLQGRRLPLPVYDAPKASGAAHAQSFEVVCRIAHHQIETRGHGPTRRAAEQQAAEIALTQLEAAQQDKTQ</sequence>
<comment type="cofactor">
    <cofactor evidence="16">
        <name>Mg(2+)</name>
        <dbReference type="ChEBI" id="CHEBI:18420"/>
    </cofactor>
</comment>
<evidence type="ECO:0000256" key="7">
    <source>
        <dbReference type="ARBA" id="ARBA00022664"/>
    </source>
</evidence>
<organism evidence="17 18">
    <name type="scientific">Fluviibacter phosphoraccumulans</name>
    <dbReference type="NCBI Taxonomy" id="1751046"/>
    <lineage>
        <taxon>Bacteria</taxon>
        <taxon>Pseudomonadati</taxon>
        <taxon>Pseudomonadota</taxon>
        <taxon>Betaproteobacteria</taxon>
        <taxon>Rhodocyclales</taxon>
        <taxon>Fluviibacteraceae</taxon>
        <taxon>Fluviibacter</taxon>
    </lineage>
</organism>
<gene>
    <name evidence="16 17" type="primary">rnc</name>
    <name evidence="17" type="ORF">ICHIAU1_17280</name>
</gene>
<dbReference type="Proteomes" id="UP000463961">
    <property type="component" value="Chromosome"/>
</dbReference>
<evidence type="ECO:0000256" key="9">
    <source>
        <dbReference type="ARBA" id="ARBA00022722"/>
    </source>
</evidence>
<evidence type="ECO:0000256" key="2">
    <source>
        <dbReference type="ARBA" id="ARBA00004496"/>
    </source>
</evidence>
<name>A0A679HV15_9RHOO</name>
<comment type="similarity">
    <text evidence="3">Belongs to the ribonuclease III family.</text>
</comment>
<evidence type="ECO:0000256" key="16">
    <source>
        <dbReference type="HAMAP-Rule" id="MF_00104"/>
    </source>
</evidence>
<dbReference type="PROSITE" id="PS50142">
    <property type="entry name" value="RNASE_3_2"/>
    <property type="match status" value="1"/>
</dbReference>
<feature type="active site" evidence="16">
    <location>
        <position position="54"/>
    </location>
</feature>
<dbReference type="CDD" id="cd00593">
    <property type="entry name" value="RIBOc"/>
    <property type="match status" value="1"/>
</dbReference>